<comment type="subcellular location">
    <subcellularLocation>
        <location evidence="1">Secreted</location>
    </subcellularLocation>
</comment>
<dbReference type="Proteomes" id="UP001162164">
    <property type="component" value="Unassembled WGS sequence"/>
</dbReference>
<accession>A0ABQ9J9Y0</accession>
<evidence type="ECO:0000256" key="1">
    <source>
        <dbReference type="ARBA" id="ARBA00004613"/>
    </source>
</evidence>
<gene>
    <name evidence="6" type="ORF">NQ317_002487</name>
</gene>
<protein>
    <submittedName>
        <fullName evidence="6">Uncharacterized protein</fullName>
    </submittedName>
</protein>
<evidence type="ECO:0000313" key="6">
    <source>
        <dbReference type="EMBL" id="KAJ8974773.1"/>
    </source>
</evidence>
<keyword evidence="2" id="KW-0964">Secreted</keyword>
<evidence type="ECO:0000256" key="4">
    <source>
        <dbReference type="ARBA" id="ARBA00022588"/>
    </source>
</evidence>
<comment type="caution">
    <text evidence="6">The sequence shown here is derived from an EMBL/GenBank/DDBJ whole genome shotgun (WGS) entry which is preliminary data.</text>
</comment>
<keyword evidence="7" id="KW-1185">Reference proteome</keyword>
<keyword evidence="4" id="KW-0399">Innate immunity</keyword>
<dbReference type="InterPro" id="IPR000875">
    <property type="entry name" value="CecC-like"/>
</dbReference>
<name>A0ABQ9J9Y0_9CUCU</name>
<dbReference type="EMBL" id="JAPWTJ010000932">
    <property type="protein sequence ID" value="KAJ8974773.1"/>
    <property type="molecule type" value="Genomic_DNA"/>
</dbReference>
<keyword evidence="3" id="KW-0929">Antimicrobial</keyword>
<organism evidence="6 7">
    <name type="scientific">Molorchus minor</name>
    <dbReference type="NCBI Taxonomy" id="1323400"/>
    <lineage>
        <taxon>Eukaryota</taxon>
        <taxon>Metazoa</taxon>
        <taxon>Ecdysozoa</taxon>
        <taxon>Arthropoda</taxon>
        <taxon>Hexapoda</taxon>
        <taxon>Insecta</taxon>
        <taxon>Pterygota</taxon>
        <taxon>Neoptera</taxon>
        <taxon>Endopterygota</taxon>
        <taxon>Coleoptera</taxon>
        <taxon>Polyphaga</taxon>
        <taxon>Cucujiformia</taxon>
        <taxon>Chrysomeloidea</taxon>
        <taxon>Cerambycidae</taxon>
        <taxon>Lamiinae</taxon>
        <taxon>Monochamini</taxon>
        <taxon>Molorchus</taxon>
    </lineage>
</organism>
<evidence type="ECO:0000256" key="3">
    <source>
        <dbReference type="ARBA" id="ARBA00022529"/>
    </source>
</evidence>
<evidence type="ECO:0000256" key="5">
    <source>
        <dbReference type="ARBA" id="ARBA00022859"/>
    </source>
</evidence>
<keyword evidence="5" id="KW-0391">Immunity</keyword>
<proteinExistence type="predicted"/>
<dbReference type="Pfam" id="PF00272">
    <property type="entry name" value="Cecropin"/>
    <property type="match status" value="1"/>
</dbReference>
<reference evidence="6" key="1">
    <citation type="journal article" date="2023" name="Insect Mol. Biol.">
        <title>Genome sequencing provides insights into the evolution of gene families encoding plant cell wall-degrading enzymes in longhorned beetles.</title>
        <authorList>
            <person name="Shin N.R."/>
            <person name="Okamura Y."/>
            <person name="Kirsch R."/>
            <person name="Pauchet Y."/>
        </authorList>
    </citation>
    <scope>NUCLEOTIDE SEQUENCE</scope>
    <source>
        <strain evidence="6">MMC_N1</strain>
    </source>
</reference>
<sequence>MEPGSSFLTHLVMVQKSVLLENPTQKMHDAICVFCDETFFKDIRSELWVKCIMCEIWAHCDCADCEKDDYEKVGQNVRNAAERALPTVVGYAGVAKQVVKRSINIAPLQIGPADIYSTAYFRPRLPYNWPINFLDKPHVTRTVLISDKGSASIRVFAITINRRLQSEAVTAKLNLNFDS</sequence>
<evidence type="ECO:0000256" key="2">
    <source>
        <dbReference type="ARBA" id="ARBA00022525"/>
    </source>
</evidence>
<evidence type="ECO:0000313" key="7">
    <source>
        <dbReference type="Proteomes" id="UP001162164"/>
    </source>
</evidence>